<evidence type="ECO:0000256" key="10">
    <source>
        <dbReference type="ARBA" id="ARBA00030775"/>
    </source>
</evidence>
<comment type="similarity">
    <text evidence="9">Belongs to the GSP H family.</text>
</comment>
<evidence type="ECO:0000313" key="13">
    <source>
        <dbReference type="EMBL" id="MFC3550107.1"/>
    </source>
</evidence>
<evidence type="ECO:0000256" key="9">
    <source>
        <dbReference type="ARBA" id="ARBA00025772"/>
    </source>
</evidence>
<evidence type="ECO:0000256" key="5">
    <source>
        <dbReference type="ARBA" id="ARBA00022519"/>
    </source>
</evidence>
<keyword evidence="3" id="KW-1003">Cell membrane</keyword>
<dbReference type="Pfam" id="PF12019">
    <property type="entry name" value="GspH"/>
    <property type="match status" value="1"/>
</dbReference>
<accession>A0ABV7RN00</accession>
<evidence type="ECO:0000256" key="1">
    <source>
        <dbReference type="ARBA" id="ARBA00004377"/>
    </source>
</evidence>
<keyword evidence="8 11" id="KW-0472">Membrane</keyword>
<evidence type="ECO:0000256" key="3">
    <source>
        <dbReference type="ARBA" id="ARBA00022475"/>
    </source>
</evidence>
<dbReference type="NCBIfam" id="TIGR02532">
    <property type="entry name" value="IV_pilin_GFxxxE"/>
    <property type="match status" value="1"/>
</dbReference>
<organism evidence="13 14">
    <name type="scientific">Lysobacter cavernae</name>
    <dbReference type="NCBI Taxonomy" id="1685901"/>
    <lineage>
        <taxon>Bacteria</taxon>
        <taxon>Pseudomonadati</taxon>
        <taxon>Pseudomonadota</taxon>
        <taxon>Gammaproteobacteria</taxon>
        <taxon>Lysobacterales</taxon>
        <taxon>Lysobacteraceae</taxon>
        <taxon>Lysobacter</taxon>
    </lineage>
</organism>
<dbReference type="EMBL" id="JBHRXK010000001">
    <property type="protein sequence ID" value="MFC3550107.1"/>
    <property type="molecule type" value="Genomic_DNA"/>
</dbReference>
<keyword evidence="6 11" id="KW-0812">Transmembrane</keyword>
<dbReference type="RefSeq" id="WP_386757610.1">
    <property type="nucleotide sequence ID" value="NZ_JBHRXK010000001.1"/>
</dbReference>
<feature type="transmembrane region" description="Helical" evidence="11">
    <location>
        <begin position="21"/>
        <end position="44"/>
    </location>
</feature>
<evidence type="ECO:0000259" key="12">
    <source>
        <dbReference type="Pfam" id="PF12019"/>
    </source>
</evidence>
<dbReference type="InterPro" id="IPR022346">
    <property type="entry name" value="T2SS_GspH"/>
</dbReference>
<evidence type="ECO:0000313" key="14">
    <source>
        <dbReference type="Proteomes" id="UP001595740"/>
    </source>
</evidence>
<keyword evidence="4" id="KW-0488">Methylation</keyword>
<comment type="subcellular location">
    <subcellularLocation>
        <location evidence="1">Cell inner membrane</location>
        <topology evidence="1">Single-pass membrane protein</topology>
    </subcellularLocation>
</comment>
<evidence type="ECO:0000256" key="2">
    <source>
        <dbReference type="ARBA" id="ARBA00021549"/>
    </source>
</evidence>
<feature type="domain" description="General secretion pathway GspH" evidence="12">
    <location>
        <begin position="59"/>
        <end position="175"/>
    </location>
</feature>
<dbReference type="InterPro" id="IPR012902">
    <property type="entry name" value="N_methyl_site"/>
</dbReference>
<evidence type="ECO:0000256" key="6">
    <source>
        <dbReference type="ARBA" id="ARBA00022692"/>
    </source>
</evidence>
<comment type="caution">
    <text evidence="13">The sequence shown here is derived from an EMBL/GenBank/DDBJ whole genome shotgun (WGS) entry which is preliminary data.</text>
</comment>
<dbReference type="InterPro" id="IPR045584">
    <property type="entry name" value="Pilin-like"/>
</dbReference>
<dbReference type="SUPFAM" id="SSF54523">
    <property type="entry name" value="Pili subunits"/>
    <property type="match status" value="1"/>
</dbReference>
<dbReference type="PROSITE" id="PS00409">
    <property type="entry name" value="PROKAR_NTER_METHYL"/>
    <property type="match status" value="1"/>
</dbReference>
<sequence>MPIPEDLRRRGRVLPPVPFHAAGFTLIELMVTLAVLAVVMAVAMPSFTYVHNSSRLSSAANELVATLQLARMDAIRFNGKVAVCPSSNGAGCTAGGAWTQWVTVADTDRNGKEEVLRVASVKDPIQVLASGNAGNRIEFRADGLARKADGTLLKVSFGVCMQTAKPADNQRTVTLVSGSRISTKAENKASKCDAPQDPA</sequence>
<dbReference type="Gene3D" id="3.55.40.10">
    <property type="entry name" value="minor pseudopilin epsh domain"/>
    <property type="match status" value="1"/>
</dbReference>
<evidence type="ECO:0000256" key="7">
    <source>
        <dbReference type="ARBA" id="ARBA00022989"/>
    </source>
</evidence>
<keyword evidence="7 11" id="KW-1133">Transmembrane helix</keyword>
<name>A0ABV7RN00_9GAMM</name>
<proteinExistence type="inferred from homology"/>
<keyword evidence="14" id="KW-1185">Reference proteome</keyword>
<dbReference type="Pfam" id="PF07963">
    <property type="entry name" value="N_methyl"/>
    <property type="match status" value="1"/>
</dbReference>
<reference evidence="14" key="1">
    <citation type="journal article" date="2019" name="Int. J. Syst. Evol. Microbiol.">
        <title>The Global Catalogue of Microorganisms (GCM) 10K type strain sequencing project: providing services to taxonomists for standard genome sequencing and annotation.</title>
        <authorList>
            <consortium name="The Broad Institute Genomics Platform"/>
            <consortium name="The Broad Institute Genome Sequencing Center for Infectious Disease"/>
            <person name="Wu L."/>
            <person name="Ma J."/>
        </authorList>
    </citation>
    <scope>NUCLEOTIDE SEQUENCE [LARGE SCALE GENOMIC DNA]</scope>
    <source>
        <strain evidence="14">KCTC 42875</strain>
    </source>
</reference>
<protein>
    <recommendedName>
        <fullName evidence="2">Type II secretion system protein H</fullName>
    </recommendedName>
    <alternativeName>
        <fullName evidence="10">General secretion pathway protein H</fullName>
    </alternativeName>
</protein>
<evidence type="ECO:0000256" key="4">
    <source>
        <dbReference type="ARBA" id="ARBA00022481"/>
    </source>
</evidence>
<evidence type="ECO:0000256" key="11">
    <source>
        <dbReference type="SAM" id="Phobius"/>
    </source>
</evidence>
<dbReference type="Proteomes" id="UP001595740">
    <property type="component" value="Unassembled WGS sequence"/>
</dbReference>
<evidence type="ECO:0000256" key="8">
    <source>
        <dbReference type="ARBA" id="ARBA00023136"/>
    </source>
</evidence>
<gene>
    <name evidence="13" type="ORF">ACFOLC_03680</name>
</gene>
<keyword evidence="5" id="KW-0997">Cell inner membrane</keyword>